<dbReference type="RefSeq" id="WP_141321088.1">
    <property type="nucleotide sequence ID" value="NZ_BJLP01000036.1"/>
</dbReference>
<evidence type="ECO:0000313" key="9">
    <source>
        <dbReference type="Proteomes" id="UP000315842"/>
    </source>
</evidence>
<evidence type="ECO:0000256" key="1">
    <source>
        <dbReference type="ARBA" id="ARBA00022714"/>
    </source>
</evidence>
<proteinExistence type="predicted"/>
<name>A0A4Y3KCN9_CELUD</name>
<accession>A0A4Y3KCN9</accession>
<dbReference type="InterPro" id="IPR012748">
    <property type="entry name" value="Rieske-like_NirD"/>
</dbReference>
<reference evidence="8 9" key="1">
    <citation type="submission" date="2019-06" db="EMBL/GenBank/DDBJ databases">
        <title>Whole genome shotgun sequence of Cellulomonas uda NBRC 3747.</title>
        <authorList>
            <person name="Hosoyama A."/>
            <person name="Uohara A."/>
            <person name="Ohji S."/>
            <person name="Ichikawa N."/>
        </authorList>
    </citation>
    <scope>NUCLEOTIDE SEQUENCE [LARGE SCALE GENOMIC DNA]</scope>
    <source>
        <strain evidence="8 9">NBRC 3747</strain>
    </source>
</reference>
<keyword evidence="9" id="KW-1185">Reference proteome</keyword>
<dbReference type="GO" id="GO:0016705">
    <property type="term" value="F:oxidoreductase activity, acting on paired donors, with incorporation or reduction of molecular oxygen"/>
    <property type="evidence" value="ECO:0007669"/>
    <property type="project" value="UniProtKB-ARBA"/>
</dbReference>
<dbReference type="GO" id="GO:0008942">
    <property type="term" value="F:nitrite reductase [NAD(P)H] activity"/>
    <property type="evidence" value="ECO:0007669"/>
    <property type="project" value="InterPro"/>
</dbReference>
<dbReference type="Gene3D" id="2.102.10.10">
    <property type="entry name" value="Rieske [2Fe-2S] iron-sulphur domain"/>
    <property type="match status" value="1"/>
</dbReference>
<evidence type="ECO:0000259" key="7">
    <source>
        <dbReference type="PROSITE" id="PS51296"/>
    </source>
</evidence>
<dbReference type="PROSITE" id="PS51300">
    <property type="entry name" value="NIRD"/>
    <property type="match status" value="1"/>
</dbReference>
<dbReference type="PROSITE" id="PS51296">
    <property type="entry name" value="RIESKE"/>
    <property type="match status" value="1"/>
</dbReference>
<gene>
    <name evidence="8" type="ORF">CUD01_21810</name>
</gene>
<dbReference type="PANTHER" id="PTHR40562">
    <property type="match status" value="1"/>
</dbReference>
<dbReference type="PANTHER" id="PTHR40562:SF1">
    <property type="entry name" value="NITRITE REDUCTASE (NADH) SMALL SUBUNIT"/>
    <property type="match status" value="1"/>
</dbReference>
<dbReference type="NCBIfam" id="TIGR02378">
    <property type="entry name" value="nirD_assim_sml"/>
    <property type="match status" value="1"/>
</dbReference>
<evidence type="ECO:0000256" key="3">
    <source>
        <dbReference type="ARBA" id="ARBA00023002"/>
    </source>
</evidence>
<dbReference type="AlphaFoldDB" id="A0A4Y3KCN9"/>
<keyword evidence="2" id="KW-0479">Metal-binding</keyword>
<protein>
    <submittedName>
        <fullName evidence="8">Ferredoxin</fullName>
    </submittedName>
</protein>
<comment type="caution">
    <text evidence="8">The sequence shown here is derived from an EMBL/GenBank/DDBJ whole genome shotgun (WGS) entry which is preliminary data.</text>
</comment>
<dbReference type="InterPro" id="IPR036922">
    <property type="entry name" value="Rieske_2Fe-2S_sf"/>
</dbReference>
<evidence type="ECO:0000256" key="2">
    <source>
        <dbReference type="ARBA" id="ARBA00022723"/>
    </source>
</evidence>
<dbReference type="Pfam" id="PF13806">
    <property type="entry name" value="Rieske_2"/>
    <property type="match status" value="1"/>
</dbReference>
<evidence type="ECO:0000256" key="4">
    <source>
        <dbReference type="ARBA" id="ARBA00023004"/>
    </source>
</evidence>
<dbReference type="InterPro" id="IPR017941">
    <property type="entry name" value="Rieske_2Fe-2S"/>
</dbReference>
<dbReference type="CDD" id="cd03529">
    <property type="entry name" value="Rieske_NirD"/>
    <property type="match status" value="1"/>
</dbReference>
<dbReference type="InterPro" id="IPR017881">
    <property type="entry name" value="NirD"/>
</dbReference>
<organism evidence="8 9">
    <name type="scientific">Cellulomonas uda</name>
    <dbReference type="NCBI Taxonomy" id="1714"/>
    <lineage>
        <taxon>Bacteria</taxon>
        <taxon>Bacillati</taxon>
        <taxon>Actinomycetota</taxon>
        <taxon>Actinomycetes</taxon>
        <taxon>Micrococcales</taxon>
        <taxon>Cellulomonadaceae</taxon>
        <taxon>Cellulomonas</taxon>
    </lineage>
</organism>
<dbReference type="GO" id="GO:0051537">
    <property type="term" value="F:2 iron, 2 sulfur cluster binding"/>
    <property type="evidence" value="ECO:0007669"/>
    <property type="project" value="UniProtKB-KW"/>
</dbReference>
<keyword evidence="1" id="KW-0001">2Fe-2S</keyword>
<dbReference type="Proteomes" id="UP000315842">
    <property type="component" value="Unassembled WGS sequence"/>
</dbReference>
<dbReference type="SUPFAM" id="SSF50022">
    <property type="entry name" value="ISP domain"/>
    <property type="match status" value="1"/>
</dbReference>
<dbReference type="EMBL" id="BJLP01000036">
    <property type="protein sequence ID" value="GEA81737.1"/>
    <property type="molecule type" value="Genomic_DNA"/>
</dbReference>
<keyword evidence="5" id="KW-0411">Iron-sulfur</keyword>
<keyword evidence="4" id="KW-0408">Iron</keyword>
<keyword evidence="3" id="KW-0560">Oxidoreductase</keyword>
<keyword evidence="6" id="KW-0534">Nitrate assimilation</keyword>
<evidence type="ECO:0000256" key="6">
    <source>
        <dbReference type="ARBA" id="ARBA00023063"/>
    </source>
</evidence>
<feature type="domain" description="Rieske" evidence="7">
    <location>
        <begin position="20"/>
        <end position="132"/>
    </location>
</feature>
<evidence type="ECO:0000313" key="8">
    <source>
        <dbReference type="EMBL" id="GEA81737.1"/>
    </source>
</evidence>
<dbReference type="GO" id="GO:0046872">
    <property type="term" value="F:metal ion binding"/>
    <property type="evidence" value="ECO:0007669"/>
    <property type="project" value="UniProtKB-KW"/>
</dbReference>
<dbReference type="GO" id="GO:0004497">
    <property type="term" value="F:monooxygenase activity"/>
    <property type="evidence" value="ECO:0007669"/>
    <property type="project" value="UniProtKB-ARBA"/>
</dbReference>
<dbReference type="GO" id="GO:0042128">
    <property type="term" value="P:nitrate assimilation"/>
    <property type="evidence" value="ECO:0007669"/>
    <property type="project" value="UniProtKB-KW"/>
</dbReference>
<evidence type="ECO:0000256" key="5">
    <source>
        <dbReference type="ARBA" id="ARBA00023014"/>
    </source>
</evidence>
<sequence>MTVLDIPQHTRRTEPAGEWVAVCRLADLTPERGAAALVGGAQVALFRLVDDTVHAVQQQDPFCGAYVLSRGIVGTRHVGDEVVPTVASPMHKQVFDLRTGVCLDAVGRSPVAGMPADLRTWRVRVVDGVVELAGPSADVAGSAG</sequence>